<dbReference type="Proteomes" id="UP000281708">
    <property type="component" value="Unassembled WGS sequence"/>
</dbReference>
<dbReference type="EMBL" id="RDBE01000010">
    <property type="protein sequence ID" value="RLV48117.1"/>
    <property type="molecule type" value="Genomic_DNA"/>
</dbReference>
<keyword evidence="1" id="KW-0472">Membrane</keyword>
<accession>A0A3L8NZM5</accession>
<sequence length="195" mass="21095">MSPLQRIALGWVVVFGVALFPAHPHPAWRHYDALPDPLGWALVLTGLVPLARQLPELASARGWAVLAGVVSVPLWLPQLSHHVTGAGAWAALLPQNLACLVLCRAIGRLGAEQQPRDDYVAKRFGLLGWGFTALAVLPVLTVGGRLQPLELPAQALMYLVVLVGVYSLFRVHRRTYLGGPGPLLVDPARPEDRPD</sequence>
<feature type="transmembrane region" description="Helical" evidence="1">
    <location>
        <begin position="151"/>
        <end position="169"/>
    </location>
</feature>
<name>A0A3L8NZM5_9ACTN</name>
<keyword evidence="3" id="KW-1185">Reference proteome</keyword>
<dbReference type="OrthoDB" id="3529161at2"/>
<evidence type="ECO:0000313" key="2">
    <source>
        <dbReference type="EMBL" id="RLV48117.1"/>
    </source>
</evidence>
<feature type="transmembrane region" description="Helical" evidence="1">
    <location>
        <begin position="82"/>
        <end position="103"/>
    </location>
</feature>
<keyword evidence="1" id="KW-0812">Transmembrane</keyword>
<evidence type="ECO:0000256" key="1">
    <source>
        <dbReference type="SAM" id="Phobius"/>
    </source>
</evidence>
<dbReference type="AlphaFoldDB" id="A0A3L8NZM5"/>
<comment type="caution">
    <text evidence="2">The sequence shown here is derived from an EMBL/GenBank/DDBJ whole genome shotgun (WGS) entry which is preliminary data.</text>
</comment>
<organism evidence="2 3">
    <name type="scientific">Nocardioides mangrovicus</name>
    <dbReference type="NCBI Taxonomy" id="2478913"/>
    <lineage>
        <taxon>Bacteria</taxon>
        <taxon>Bacillati</taxon>
        <taxon>Actinomycetota</taxon>
        <taxon>Actinomycetes</taxon>
        <taxon>Propionibacteriales</taxon>
        <taxon>Nocardioidaceae</taxon>
        <taxon>Nocardioides</taxon>
    </lineage>
</organism>
<keyword evidence="1" id="KW-1133">Transmembrane helix</keyword>
<feature type="transmembrane region" description="Helical" evidence="1">
    <location>
        <begin position="124"/>
        <end position="145"/>
    </location>
</feature>
<reference evidence="2 3" key="1">
    <citation type="submission" date="2018-10" db="EMBL/GenBank/DDBJ databases">
        <title>Marmoricola sp. 4Q3S-7 whole genome shotgun sequence.</title>
        <authorList>
            <person name="Li F."/>
        </authorList>
    </citation>
    <scope>NUCLEOTIDE SEQUENCE [LARGE SCALE GENOMIC DNA]</scope>
    <source>
        <strain evidence="2 3">4Q3S-7</strain>
    </source>
</reference>
<evidence type="ECO:0000313" key="3">
    <source>
        <dbReference type="Proteomes" id="UP000281708"/>
    </source>
</evidence>
<dbReference type="RefSeq" id="WP_121807622.1">
    <property type="nucleotide sequence ID" value="NZ_RDBE01000010.1"/>
</dbReference>
<proteinExistence type="predicted"/>
<gene>
    <name evidence="2" type="ORF">D9V37_18740</name>
</gene>
<protein>
    <submittedName>
        <fullName evidence="2">Uncharacterized protein</fullName>
    </submittedName>
</protein>